<dbReference type="Proteomes" id="UP001254848">
    <property type="component" value="Unassembled WGS sequence"/>
</dbReference>
<organism evidence="2 3">
    <name type="scientific">Anaeroselena agilis</name>
    <dbReference type="NCBI Taxonomy" id="3063788"/>
    <lineage>
        <taxon>Bacteria</taxon>
        <taxon>Bacillati</taxon>
        <taxon>Bacillota</taxon>
        <taxon>Negativicutes</taxon>
        <taxon>Acetonemataceae</taxon>
        <taxon>Anaeroselena</taxon>
    </lineage>
</organism>
<gene>
    <name evidence="2" type="ORF">Q4T40_21505</name>
</gene>
<protein>
    <submittedName>
        <fullName evidence="2">Uncharacterized protein</fullName>
    </submittedName>
</protein>
<sequence>MRKILICTLIAILAFSGLAAAQSNAEMTVLDKAAAVEKLLYGTEQTGSLVERAAKIERDMYGRETNDPLITKVDRVYGYLKENSAGMPSFTIKLNAVEWMLSHDIGSQPVKVRLENLERVMFGSVAQGSFDGRLTKLVQLAFPAGQVEVESASIVKDSLVKIKITTPLDSKSNRTGDAVSFQVAEDVYVGGVMVIGKGASGTGKVTKVEPARNFGRDAKLEISFDNIVSIDGTTIETILGEKAKEETKSMAKAAGATVAGLVVLGPIGIVGGAFVQGQDITIPAGTMLYIQTKADSEVYGIKTK</sequence>
<dbReference type="EMBL" id="JAUOZS010000001">
    <property type="protein sequence ID" value="MDT8903815.1"/>
    <property type="molecule type" value="Genomic_DNA"/>
</dbReference>
<name>A0ABU3P466_9FIRM</name>
<keyword evidence="3" id="KW-1185">Reference proteome</keyword>
<evidence type="ECO:0000313" key="3">
    <source>
        <dbReference type="Proteomes" id="UP001254848"/>
    </source>
</evidence>
<evidence type="ECO:0000313" key="2">
    <source>
        <dbReference type="EMBL" id="MDT8903815.1"/>
    </source>
</evidence>
<evidence type="ECO:0000256" key="1">
    <source>
        <dbReference type="SAM" id="SignalP"/>
    </source>
</evidence>
<reference evidence="2 3" key="1">
    <citation type="submission" date="2023-07" db="EMBL/GenBank/DDBJ databases">
        <title>The novel representative of Negativicutes class, Anaeroselena agilis gen. nov. sp. nov.</title>
        <authorList>
            <person name="Prokofeva M.I."/>
            <person name="Elcheninov A.G."/>
            <person name="Klyukina A."/>
            <person name="Kublanov I.V."/>
            <person name="Frolov E.N."/>
            <person name="Podosokorskaya O.A."/>
        </authorList>
    </citation>
    <scope>NUCLEOTIDE SEQUENCE [LARGE SCALE GENOMIC DNA]</scope>
    <source>
        <strain evidence="2 3">4137-cl</strain>
    </source>
</reference>
<comment type="caution">
    <text evidence="2">The sequence shown here is derived from an EMBL/GenBank/DDBJ whole genome shotgun (WGS) entry which is preliminary data.</text>
</comment>
<feature type="signal peptide" evidence="1">
    <location>
        <begin position="1"/>
        <end position="21"/>
    </location>
</feature>
<feature type="chain" id="PRO_5046746658" evidence="1">
    <location>
        <begin position="22"/>
        <end position="304"/>
    </location>
</feature>
<proteinExistence type="predicted"/>
<keyword evidence="1" id="KW-0732">Signal</keyword>
<dbReference type="RefSeq" id="WP_413782259.1">
    <property type="nucleotide sequence ID" value="NZ_JAUOZS010000001.1"/>
</dbReference>
<accession>A0ABU3P466</accession>